<evidence type="ECO:0000313" key="2">
    <source>
        <dbReference type="Proteomes" id="UP000471031"/>
    </source>
</evidence>
<evidence type="ECO:0008006" key="3">
    <source>
        <dbReference type="Google" id="ProtNLM"/>
    </source>
</evidence>
<comment type="caution">
    <text evidence="1">The sequence shown here is derived from an EMBL/GenBank/DDBJ whole genome shotgun (WGS) entry which is preliminary data.</text>
</comment>
<dbReference type="RefSeq" id="WP_161263168.1">
    <property type="nucleotide sequence ID" value="NZ_JAFBDC010000024.1"/>
</dbReference>
<reference evidence="1 2" key="1">
    <citation type="submission" date="2020-01" db="EMBL/GenBank/DDBJ databases">
        <title>Whole genome sequence of Heliobacterium gestii DSM 11169.</title>
        <authorList>
            <person name="Kyndt J.A."/>
            <person name="Meyer T.E."/>
        </authorList>
    </citation>
    <scope>NUCLEOTIDE SEQUENCE [LARGE SCALE GENOMIC DNA]</scope>
    <source>
        <strain evidence="1 2">DSM 11169</strain>
    </source>
</reference>
<keyword evidence="2" id="KW-1185">Reference proteome</keyword>
<dbReference type="Proteomes" id="UP000471031">
    <property type="component" value="Unassembled WGS sequence"/>
</dbReference>
<accession>A0A845LGD5</accession>
<evidence type="ECO:0000313" key="1">
    <source>
        <dbReference type="EMBL" id="MZP44601.1"/>
    </source>
</evidence>
<organism evidence="1 2">
    <name type="scientific">Heliomicrobium gestii</name>
    <name type="common">Heliobacterium gestii</name>
    <dbReference type="NCBI Taxonomy" id="2699"/>
    <lineage>
        <taxon>Bacteria</taxon>
        <taxon>Bacillati</taxon>
        <taxon>Bacillota</taxon>
        <taxon>Clostridia</taxon>
        <taxon>Eubacteriales</taxon>
        <taxon>Heliobacteriaceae</taxon>
        <taxon>Heliomicrobium</taxon>
    </lineage>
</organism>
<dbReference type="AlphaFoldDB" id="A0A845LGD5"/>
<dbReference type="EMBL" id="WXEX01000021">
    <property type="protein sequence ID" value="MZP44601.1"/>
    <property type="molecule type" value="Genomic_DNA"/>
</dbReference>
<name>A0A845LGD5_HELGE</name>
<gene>
    <name evidence="1" type="ORF">GTO89_16345</name>
</gene>
<proteinExistence type="predicted"/>
<protein>
    <recommendedName>
        <fullName evidence="3">Inclusion body protein</fullName>
    </recommendedName>
</protein>
<dbReference type="OrthoDB" id="1493632at2"/>
<sequence>MEVMERIMKSIDVLVIVDTQGALTSNDLHNNVYLVDTNKFFGSYQQGQPELVTNCYDTQTINWRVMSINPGNDVQINRFTGEMVNMQVCVPKKLGTVQDTFWQGIVQSRGALRRYQYSIELIFNGTKTLNFDPYINVRG</sequence>